<protein>
    <recommendedName>
        <fullName evidence="5">Arrestin C-terminal-like domain-containing protein</fullName>
    </recommendedName>
</protein>
<evidence type="ECO:0008006" key="5">
    <source>
        <dbReference type="Google" id="ProtNLM"/>
    </source>
</evidence>
<evidence type="ECO:0000259" key="2">
    <source>
        <dbReference type="Pfam" id="PF02752"/>
    </source>
</evidence>
<reference evidence="3 4" key="1">
    <citation type="submission" date="2016-07" db="EMBL/GenBank/DDBJ databases">
        <title>Pervasive Adenine N6-methylation of Active Genes in Fungi.</title>
        <authorList>
            <consortium name="DOE Joint Genome Institute"/>
            <person name="Mondo S.J."/>
            <person name="Dannebaum R.O."/>
            <person name="Kuo R.C."/>
            <person name="Labutti K."/>
            <person name="Haridas S."/>
            <person name="Kuo A."/>
            <person name="Salamov A."/>
            <person name="Ahrendt S.R."/>
            <person name="Lipzen A."/>
            <person name="Sullivan W."/>
            <person name="Andreopoulos W.B."/>
            <person name="Clum A."/>
            <person name="Lindquist E."/>
            <person name="Daum C."/>
            <person name="Ramamoorthy G.K."/>
            <person name="Gryganskyi A."/>
            <person name="Culley D."/>
            <person name="Magnuson J.K."/>
            <person name="James T.Y."/>
            <person name="O'Malley M.A."/>
            <person name="Stajich J.E."/>
            <person name="Spatafora J.W."/>
            <person name="Visel A."/>
            <person name="Grigoriev I.V."/>
        </authorList>
    </citation>
    <scope>NUCLEOTIDE SEQUENCE [LARGE SCALE GENOMIC DNA]</scope>
    <source>
        <strain evidence="3 4">CBS 931.73</strain>
    </source>
</reference>
<dbReference type="GO" id="GO:0070086">
    <property type="term" value="P:ubiquitin-dependent endocytosis"/>
    <property type="evidence" value="ECO:0007669"/>
    <property type="project" value="TreeGrafter"/>
</dbReference>
<gene>
    <name evidence="3" type="ORF">K493DRAFT_320250</name>
</gene>
<dbReference type="GO" id="GO:0031625">
    <property type="term" value="F:ubiquitin protein ligase binding"/>
    <property type="evidence" value="ECO:0007669"/>
    <property type="project" value="TreeGrafter"/>
</dbReference>
<dbReference type="Gene3D" id="2.60.40.640">
    <property type="match status" value="2"/>
</dbReference>
<dbReference type="Pfam" id="PF02752">
    <property type="entry name" value="Arrestin_C"/>
    <property type="match status" value="1"/>
</dbReference>
<evidence type="ECO:0000259" key="1">
    <source>
        <dbReference type="Pfam" id="PF00339"/>
    </source>
</evidence>
<dbReference type="InterPro" id="IPR011021">
    <property type="entry name" value="Arrestin-like_N"/>
</dbReference>
<dbReference type="Pfam" id="PF00339">
    <property type="entry name" value="Arrestin_N"/>
    <property type="match status" value="1"/>
</dbReference>
<dbReference type="InParanoid" id="A0A1Y1XCU7"/>
<evidence type="ECO:0000313" key="4">
    <source>
        <dbReference type="Proteomes" id="UP000193498"/>
    </source>
</evidence>
<dbReference type="GO" id="GO:0005829">
    <property type="term" value="C:cytosol"/>
    <property type="evidence" value="ECO:0007669"/>
    <property type="project" value="TreeGrafter"/>
</dbReference>
<dbReference type="PANTHER" id="PTHR11188:SF17">
    <property type="entry name" value="FI21816P1"/>
    <property type="match status" value="1"/>
</dbReference>
<feature type="domain" description="Arrestin C-terminal-like" evidence="2">
    <location>
        <begin position="163"/>
        <end position="290"/>
    </location>
</feature>
<name>A0A1Y1XCU7_9FUNG</name>
<dbReference type="GO" id="GO:0030674">
    <property type="term" value="F:protein-macromolecule adaptor activity"/>
    <property type="evidence" value="ECO:0007669"/>
    <property type="project" value="TreeGrafter"/>
</dbReference>
<dbReference type="OrthoDB" id="2333384at2759"/>
<dbReference type="PANTHER" id="PTHR11188">
    <property type="entry name" value="ARRESTIN DOMAIN CONTAINING PROTEIN"/>
    <property type="match status" value="1"/>
</dbReference>
<sequence length="333" mass="37124">MFSSSSLDIYLQSDTLYSNPYHHEDASPLSLRGSVVLNTNSAVKIKQIYLQFSGKLSMMFPAAIKKTRRNLIQQTVVLFGDQEKMTPISGRHTFPFEILLPNDLPESFQQGFGKIKYTLKAVAETSFISSDLKSEVPVYVHRNGAALEEPTEEYSLEKSLASKLSCKISLPTVNYTPGEKFDVQVSATALDSDLRVTNVNCSLKEFAHFRVPSKSDHTRVLVAEYVNRLGFASTHFNADEQTKTIVMKTPEDASLSCANHLVDITHELLIRVYFEQAAGGIDYFTIHVPIDVVSQTITSELDQLPVYRPVELPPTYKSCVEEIALPPAYCSVA</sequence>
<feature type="domain" description="Arrestin-like N-terminal" evidence="1">
    <location>
        <begin position="31"/>
        <end position="126"/>
    </location>
</feature>
<keyword evidence="4" id="KW-1185">Reference proteome</keyword>
<dbReference type="GO" id="GO:0005886">
    <property type="term" value="C:plasma membrane"/>
    <property type="evidence" value="ECO:0007669"/>
    <property type="project" value="TreeGrafter"/>
</dbReference>
<dbReference type="InterPro" id="IPR014752">
    <property type="entry name" value="Arrestin-like_C"/>
</dbReference>
<dbReference type="STRING" id="1314790.A0A1Y1XCU7"/>
<dbReference type="SUPFAM" id="SSF81296">
    <property type="entry name" value="E set domains"/>
    <property type="match status" value="1"/>
</dbReference>
<evidence type="ECO:0000313" key="3">
    <source>
        <dbReference type="EMBL" id="ORX83512.1"/>
    </source>
</evidence>
<comment type="caution">
    <text evidence="3">The sequence shown here is derived from an EMBL/GenBank/DDBJ whole genome shotgun (WGS) entry which is preliminary data.</text>
</comment>
<dbReference type="InterPro" id="IPR011022">
    <property type="entry name" value="Arrestin_C-like"/>
</dbReference>
<dbReference type="Proteomes" id="UP000193498">
    <property type="component" value="Unassembled WGS sequence"/>
</dbReference>
<dbReference type="InterPro" id="IPR050357">
    <property type="entry name" value="Arrestin_domain-protein"/>
</dbReference>
<organism evidence="3 4">
    <name type="scientific">Basidiobolus meristosporus CBS 931.73</name>
    <dbReference type="NCBI Taxonomy" id="1314790"/>
    <lineage>
        <taxon>Eukaryota</taxon>
        <taxon>Fungi</taxon>
        <taxon>Fungi incertae sedis</taxon>
        <taxon>Zoopagomycota</taxon>
        <taxon>Entomophthoromycotina</taxon>
        <taxon>Basidiobolomycetes</taxon>
        <taxon>Basidiobolales</taxon>
        <taxon>Basidiobolaceae</taxon>
        <taxon>Basidiobolus</taxon>
    </lineage>
</organism>
<dbReference type="InterPro" id="IPR014756">
    <property type="entry name" value="Ig_E-set"/>
</dbReference>
<proteinExistence type="predicted"/>
<dbReference type="AlphaFoldDB" id="A0A1Y1XCU7"/>
<dbReference type="EMBL" id="MCFE01000640">
    <property type="protein sequence ID" value="ORX83512.1"/>
    <property type="molecule type" value="Genomic_DNA"/>
</dbReference>
<accession>A0A1Y1XCU7</accession>